<accession>A0ABR9S9H1</accession>
<feature type="transmembrane region" description="Helical" evidence="6">
    <location>
        <begin position="37"/>
        <end position="56"/>
    </location>
</feature>
<dbReference type="PANTHER" id="PTHR38459">
    <property type="entry name" value="PROPHAGE BACTOPRENOL-LINKED GLUCOSE TRANSLOCASE HOMOLOG"/>
    <property type="match status" value="1"/>
</dbReference>
<organism evidence="8 9">
    <name type="scientific">Ramlibacter pallidus</name>
    <dbReference type="NCBI Taxonomy" id="2780087"/>
    <lineage>
        <taxon>Bacteria</taxon>
        <taxon>Pseudomonadati</taxon>
        <taxon>Pseudomonadota</taxon>
        <taxon>Betaproteobacteria</taxon>
        <taxon>Burkholderiales</taxon>
        <taxon>Comamonadaceae</taxon>
        <taxon>Ramlibacter</taxon>
    </lineage>
</organism>
<dbReference type="InterPro" id="IPR007267">
    <property type="entry name" value="GtrA_DPMS_TM"/>
</dbReference>
<comment type="subcellular location">
    <subcellularLocation>
        <location evidence="1">Membrane</location>
        <topology evidence="1">Multi-pass membrane protein</topology>
    </subcellularLocation>
</comment>
<feature type="transmembrane region" description="Helical" evidence="6">
    <location>
        <begin position="12"/>
        <end position="31"/>
    </location>
</feature>
<keyword evidence="5 6" id="KW-0472">Membrane</keyword>
<evidence type="ECO:0000313" key="9">
    <source>
        <dbReference type="Proteomes" id="UP000806285"/>
    </source>
</evidence>
<evidence type="ECO:0000313" key="8">
    <source>
        <dbReference type="EMBL" id="MBE7369922.1"/>
    </source>
</evidence>
<gene>
    <name evidence="8" type="ORF">IM787_20335</name>
</gene>
<evidence type="ECO:0000259" key="7">
    <source>
        <dbReference type="Pfam" id="PF04138"/>
    </source>
</evidence>
<dbReference type="Proteomes" id="UP000806285">
    <property type="component" value="Unassembled WGS sequence"/>
</dbReference>
<reference evidence="8 9" key="1">
    <citation type="submission" date="2020-10" db="EMBL/GenBank/DDBJ databases">
        <title>Ramlibacter sp. HM2 16S ribosomal RNA gene Genome sequencing and assembly.</title>
        <authorList>
            <person name="Kang M."/>
        </authorList>
    </citation>
    <scope>NUCLEOTIDE SEQUENCE [LARGE SCALE GENOMIC DNA]</scope>
    <source>
        <strain evidence="8 9">HM2</strain>
    </source>
</reference>
<dbReference type="EMBL" id="JADDIV010000006">
    <property type="protein sequence ID" value="MBE7369922.1"/>
    <property type="molecule type" value="Genomic_DNA"/>
</dbReference>
<keyword evidence="3 6" id="KW-0812">Transmembrane</keyword>
<dbReference type="InterPro" id="IPR051401">
    <property type="entry name" value="GtrA_CellWall_Glycosyl"/>
</dbReference>
<feature type="transmembrane region" description="Helical" evidence="6">
    <location>
        <begin position="76"/>
        <end position="94"/>
    </location>
</feature>
<feature type="transmembrane region" description="Helical" evidence="6">
    <location>
        <begin position="106"/>
        <end position="124"/>
    </location>
</feature>
<dbReference type="Pfam" id="PF04138">
    <property type="entry name" value="GtrA_DPMS_TM"/>
    <property type="match status" value="1"/>
</dbReference>
<comment type="similarity">
    <text evidence="2">Belongs to the GtrA family.</text>
</comment>
<evidence type="ECO:0000256" key="5">
    <source>
        <dbReference type="ARBA" id="ARBA00023136"/>
    </source>
</evidence>
<evidence type="ECO:0000256" key="3">
    <source>
        <dbReference type="ARBA" id="ARBA00022692"/>
    </source>
</evidence>
<evidence type="ECO:0000256" key="1">
    <source>
        <dbReference type="ARBA" id="ARBA00004141"/>
    </source>
</evidence>
<evidence type="ECO:0000256" key="2">
    <source>
        <dbReference type="ARBA" id="ARBA00009399"/>
    </source>
</evidence>
<sequence length="138" mass="15174">MMPARWPRQFARFATVGLVSNAVLYAAYLVLTAAGMGAKLAMTLLYAVGVCQTFVFNKRWTFSFRGPGAPAFSRYAVSYALGYLVQLAILHVFVDRLGFPHQAVQAAAMVQVAVLLFLLHRFWVFPAAAAHPPPEQPT</sequence>
<evidence type="ECO:0000256" key="6">
    <source>
        <dbReference type="SAM" id="Phobius"/>
    </source>
</evidence>
<keyword evidence="9" id="KW-1185">Reference proteome</keyword>
<protein>
    <submittedName>
        <fullName evidence="8">GtrA family protein</fullName>
    </submittedName>
</protein>
<comment type="caution">
    <text evidence="8">The sequence shown here is derived from an EMBL/GenBank/DDBJ whole genome shotgun (WGS) entry which is preliminary data.</text>
</comment>
<dbReference type="PANTHER" id="PTHR38459:SF1">
    <property type="entry name" value="PROPHAGE BACTOPRENOL-LINKED GLUCOSE TRANSLOCASE HOMOLOG"/>
    <property type="match status" value="1"/>
</dbReference>
<evidence type="ECO:0000256" key="4">
    <source>
        <dbReference type="ARBA" id="ARBA00022989"/>
    </source>
</evidence>
<keyword evidence="4 6" id="KW-1133">Transmembrane helix</keyword>
<proteinExistence type="inferred from homology"/>
<name>A0ABR9S9H1_9BURK</name>
<feature type="domain" description="GtrA/DPMS transmembrane" evidence="7">
    <location>
        <begin position="12"/>
        <end position="125"/>
    </location>
</feature>